<sequence length="47" mass="5586">MYRTLAAITKYDVAYRRYKKLASVIITLANPFITRLLLLFIHKLDTR</sequence>
<protein>
    <submittedName>
        <fullName evidence="2">Uncharacterized protein</fullName>
    </submittedName>
</protein>
<evidence type="ECO:0000313" key="3">
    <source>
        <dbReference type="Proteomes" id="UP000219452"/>
    </source>
</evidence>
<feature type="transmembrane region" description="Helical" evidence="1">
    <location>
        <begin position="21"/>
        <end position="41"/>
    </location>
</feature>
<accession>A0A286F4P5</accession>
<keyword evidence="3" id="KW-1185">Reference proteome</keyword>
<evidence type="ECO:0000313" key="2">
    <source>
        <dbReference type="EMBL" id="SOD78143.1"/>
    </source>
</evidence>
<gene>
    <name evidence="2" type="ORF">SAMN06269250_0314</name>
</gene>
<keyword evidence="1" id="KW-1133">Transmembrane helix</keyword>
<keyword evidence="1" id="KW-0472">Membrane</keyword>
<name>A0A286F4P5_9BACT</name>
<evidence type="ECO:0000256" key="1">
    <source>
        <dbReference type="SAM" id="Phobius"/>
    </source>
</evidence>
<organism evidence="2 3">
    <name type="scientific">Spirosoma fluviale</name>
    <dbReference type="NCBI Taxonomy" id="1597977"/>
    <lineage>
        <taxon>Bacteria</taxon>
        <taxon>Pseudomonadati</taxon>
        <taxon>Bacteroidota</taxon>
        <taxon>Cytophagia</taxon>
        <taxon>Cytophagales</taxon>
        <taxon>Cytophagaceae</taxon>
        <taxon>Spirosoma</taxon>
    </lineage>
</organism>
<dbReference type="Proteomes" id="UP000219452">
    <property type="component" value="Unassembled WGS sequence"/>
</dbReference>
<proteinExistence type="predicted"/>
<keyword evidence="1" id="KW-0812">Transmembrane</keyword>
<reference evidence="3" key="1">
    <citation type="submission" date="2017-09" db="EMBL/GenBank/DDBJ databases">
        <authorList>
            <person name="Varghese N."/>
            <person name="Submissions S."/>
        </authorList>
    </citation>
    <scope>NUCLEOTIDE SEQUENCE [LARGE SCALE GENOMIC DNA]</scope>
    <source>
        <strain evidence="3">DSM 29961</strain>
    </source>
</reference>
<dbReference type="AlphaFoldDB" id="A0A286F4P5"/>
<dbReference type="EMBL" id="OCNH01000001">
    <property type="protein sequence ID" value="SOD78143.1"/>
    <property type="molecule type" value="Genomic_DNA"/>
</dbReference>